<dbReference type="PANTHER" id="PTHR32309">
    <property type="entry name" value="TYROSINE-PROTEIN KINASE"/>
    <property type="match status" value="1"/>
</dbReference>
<dbReference type="Pfam" id="PF02706">
    <property type="entry name" value="Wzz"/>
    <property type="match status" value="1"/>
</dbReference>
<keyword evidence="10" id="KW-1185">Reference proteome</keyword>
<evidence type="ECO:0000256" key="6">
    <source>
        <dbReference type="ARBA" id="ARBA00023136"/>
    </source>
</evidence>
<protein>
    <recommendedName>
        <fullName evidence="8">Polysaccharide chain length determinant N-terminal domain-containing protein</fullName>
    </recommendedName>
</protein>
<keyword evidence="5 7" id="KW-1133">Transmembrane helix</keyword>
<feature type="transmembrane region" description="Helical" evidence="7">
    <location>
        <begin position="21"/>
        <end position="39"/>
    </location>
</feature>
<dbReference type="InterPro" id="IPR050445">
    <property type="entry name" value="Bact_polysacc_biosynth/exp"/>
</dbReference>
<dbReference type="PANTHER" id="PTHR32309:SF31">
    <property type="entry name" value="CAPSULAR EXOPOLYSACCHARIDE FAMILY"/>
    <property type="match status" value="1"/>
</dbReference>
<comment type="caution">
    <text evidence="9">The sequence shown here is derived from an EMBL/GenBank/DDBJ whole genome shotgun (WGS) entry which is preliminary data.</text>
</comment>
<feature type="transmembrane region" description="Helical" evidence="7">
    <location>
        <begin position="164"/>
        <end position="183"/>
    </location>
</feature>
<evidence type="ECO:0000256" key="3">
    <source>
        <dbReference type="ARBA" id="ARBA00022475"/>
    </source>
</evidence>
<name>A0ABX2ZQE8_9BACI</name>
<evidence type="ECO:0000256" key="5">
    <source>
        <dbReference type="ARBA" id="ARBA00022989"/>
    </source>
</evidence>
<reference evidence="9 10" key="1">
    <citation type="submission" date="2016-07" db="EMBL/GenBank/DDBJ databases">
        <authorList>
            <person name="Townsley L."/>
            <person name="Shank E.A."/>
        </authorList>
    </citation>
    <scope>NUCLEOTIDE SEQUENCE [LARGE SCALE GENOMIC DNA]</scope>
    <source>
        <strain evidence="9 10">CH01</strain>
    </source>
</reference>
<evidence type="ECO:0000256" key="7">
    <source>
        <dbReference type="SAM" id="Phobius"/>
    </source>
</evidence>
<keyword evidence="4 7" id="KW-0812">Transmembrane</keyword>
<dbReference type="InterPro" id="IPR003856">
    <property type="entry name" value="LPS_length_determ_N"/>
</dbReference>
<dbReference type="Proteomes" id="UP000094580">
    <property type="component" value="Unassembled WGS sequence"/>
</dbReference>
<organism evidence="9 10">
    <name type="scientific">Gottfriedia luciferensis</name>
    <dbReference type="NCBI Taxonomy" id="178774"/>
    <lineage>
        <taxon>Bacteria</taxon>
        <taxon>Bacillati</taxon>
        <taxon>Bacillota</taxon>
        <taxon>Bacilli</taxon>
        <taxon>Bacillales</taxon>
        <taxon>Bacillaceae</taxon>
        <taxon>Gottfriedia</taxon>
    </lineage>
</organism>
<keyword evidence="6 7" id="KW-0472">Membrane</keyword>
<comment type="subcellular location">
    <subcellularLocation>
        <location evidence="1">Cell membrane</location>
        <topology evidence="1">Multi-pass membrane protein</topology>
    </subcellularLocation>
</comment>
<dbReference type="EMBL" id="MDKC01000013">
    <property type="protein sequence ID" value="ODG91986.1"/>
    <property type="molecule type" value="Genomic_DNA"/>
</dbReference>
<gene>
    <name evidence="9" type="ORF">BED47_05775</name>
</gene>
<accession>A0ABX2ZQE8</accession>
<dbReference type="RefSeq" id="WP_069033765.1">
    <property type="nucleotide sequence ID" value="NZ_MDKC01000013.1"/>
</dbReference>
<evidence type="ECO:0000313" key="9">
    <source>
        <dbReference type="EMBL" id="ODG91986.1"/>
    </source>
</evidence>
<evidence type="ECO:0000256" key="2">
    <source>
        <dbReference type="ARBA" id="ARBA00006683"/>
    </source>
</evidence>
<keyword evidence="3" id="KW-1003">Cell membrane</keyword>
<evidence type="ECO:0000313" key="10">
    <source>
        <dbReference type="Proteomes" id="UP000094580"/>
    </source>
</evidence>
<evidence type="ECO:0000259" key="8">
    <source>
        <dbReference type="Pfam" id="PF02706"/>
    </source>
</evidence>
<comment type="similarity">
    <text evidence="2">Belongs to the CpsC/CapA family.</text>
</comment>
<feature type="domain" description="Polysaccharide chain length determinant N-terminal" evidence="8">
    <location>
        <begin position="8"/>
        <end position="75"/>
    </location>
</feature>
<proteinExistence type="inferred from homology"/>
<evidence type="ECO:0000256" key="4">
    <source>
        <dbReference type="ARBA" id="ARBA00022692"/>
    </source>
</evidence>
<evidence type="ECO:0000256" key="1">
    <source>
        <dbReference type="ARBA" id="ARBA00004651"/>
    </source>
</evidence>
<sequence length="235" mass="26608">MNSVRPKEIDIKEYFDVIKSRFWIIIVFTILTTSVGYLYQKFYNNYVPVYESSTRIMINTKDDLSTLAVMINDPTVLARVINNLHLNISKDTLAKKLDVQRIGDSTIFSITVQDTDSTIAKNIANETAKSFKDEVSNLLNFKNVQLLTPAEAASLPINQQSNKVIIFAFVMGIVISIALVFLMDSLDQTIKRRSEVEEILGVPVIGVVPNMNKKKLLTEKKKYKLLKNEGENVDI</sequence>